<dbReference type="SUPFAM" id="SSF47598">
    <property type="entry name" value="Ribbon-helix-helix"/>
    <property type="match status" value="1"/>
</dbReference>
<name>A0A7X6A167_9ACTN</name>
<dbReference type="InterPro" id="IPR013321">
    <property type="entry name" value="Arc_rbn_hlx_hlx"/>
</dbReference>
<dbReference type="Proteomes" id="UP000555407">
    <property type="component" value="Unassembled WGS sequence"/>
</dbReference>
<organism evidence="2 3">
    <name type="scientific">Kribbella shirazensis</name>
    <dbReference type="NCBI Taxonomy" id="1105143"/>
    <lineage>
        <taxon>Bacteria</taxon>
        <taxon>Bacillati</taxon>
        <taxon>Actinomycetota</taxon>
        <taxon>Actinomycetes</taxon>
        <taxon>Propionibacteriales</taxon>
        <taxon>Kribbellaceae</taxon>
        <taxon>Kribbella</taxon>
    </lineage>
</organism>
<dbReference type="Gene3D" id="1.10.1220.10">
    <property type="entry name" value="Met repressor-like"/>
    <property type="match status" value="1"/>
</dbReference>
<protein>
    <submittedName>
        <fullName evidence="2">Plasmid stability protein</fullName>
    </submittedName>
</protein>
<gene>
    <name evidence="2" type="ORF">BJY22_003395</name>
</gene>
<dbReference type="InterPro" id="IPR053853">
    <property type="entry name" value="FitA-like_RHH"/>
</dbReference>
<evidence type="ECO:0000259" key="1">
    <source>
        <dbReference type="Pfam" id="PF22513"/>
    </source>
</evidence>
<feature type="domain" description="Antitoxin FitA-like ribbon-helix-helix" evidence="1">
    <location>
        <begin position="2"/>
        <end position="40"/>
    </location>
</feature>
<reference evidence="2 3" key="1">
    <citation type="submission" date="2020-03" db="EMBL/GenBank/DDBJ databases">
        <title>Sequencing the genomes of 1000 actinobacteria strains.</title>
        <authorList>
            <person name="Klenk H.-P."/>
        </authorList>
    </citation>
    <scope>NUCLEOTIDE SEQUENCE [LARGE SCALE GENOMIC DNA]</scope>
    <source>
        <strain evidence="2 3">DSM 45490</strain>
    </source>
</reference>
<dbReference type="RefSeq" id="WP_167207930.1">
    <property type="nucleotide sequence ID" value="NZ_JAASRO010000001.1"/>
</dbReference>
<proteinExistence type="predicted"/>
<dbReference type="Pfam" id="PF22513">
    <property type="entry name" value="FitA-like_RHH"/>
    <property type="match status" value="1"/>
</dbReference>
<dbReference type="AlphaFoldDB" id="A0A7X6A167"/>
<comment type="caution">
    <text evidence="2">The sequence shown here is derived from an EMBL/GenBank/DDBJ whole genome shotgun (WGS) entry which is preliminary data.</text>
</comment>
<sequence length="81" mass="9163">MAAITVRSLDDDVKHRLRIRAAKHGRSMEAEVREILVDAVAEEEEPKSWVIRFHEAFAAIGGVELDIPPRTGGHREMVKFD</sequence>
<accession>A0A7X6A167</accession>
<evidence type="ECO:0000313" key="2">
    <source>
        <dbReference type="EMBL" id="NIK57678.1"/>
    </source>
</evidence>
<dbReference type="InterPro" id="IPR010985">
    <property type="entry name" value="Ribbon_hlx_hlx"/>
</dbReference>
<keyword evidence="3" id="KW-1185">Reference proteome</keyword>
<dbReference type="EMBL" id="JAASRO010000001">
    <property type="protein sequence ID" value="NIK57678.1"/>
    <property type="molecule type" value="Genomic_DNA"/>
</dbReference>
<evidence type="ECO:0000313" key="3">
    <source>
        <dbReference type="Proteomes" id="UP000555407"/>
    </source>
</evidence>
<dbReference type="GO" id="GO:0006355">
    <property type="term" value="P:regulation of DNA-templated transcription"/>
    <property type="evidence" value="ECO:0007669"/>
    <property type="project" value="InterPro"/>
</dbReference>